<dbReference type="EMBL" id="LFYR01001545">
    <property type="protein sequence ID" value="KMZ60958.1"/>
    <property type="molecule type" value="Genomic_DNA"/>
</dbReference>
<dbReference type="Proteomes" id="UP000036987">
    <property type="component" value="Unassembled WGS sequence"/>
</dbReference>
<feature type="region of interest" description="Disordered" evidence="1">
    <location>
        <begin position="30"/>
        <end position="111"/>
    </location>
</feature>
<evidence type="ECO:0000313" key="3">
    <source>
        <dbReference type="Proteomes" id="UP000036987"/>
    </source>
</evidence>
<accession>A0A0K9NWD7</accession>
<keyword evidence="3" id="KW-1185">Reference proteome</keyword>
<feature type="region of interest" description="Disordered" evidence="1">
    <location>
        <begin position="123"/>
        <end position="147"/>
    </location>
</feature>
<evidence type="ECO:0000313" key="2">
    <source>
        <dbReference type="EMBL" id="KMZ60958.1"/>
    </source>
</evidence>
<feature type="compositionally biased region" description="Polar residues" evidence="1">
    <location>
        <begin position="131"/>
        <end position="147"/>
    </location>
</feature>
<gene>
    <name evidence="2" type="ORF">ZOSMA_55G00070</name>
</gene>
<protein>
    <submittedName>
        <fullName evidence="2">Uncharacterized protein</fullName>
    </submittedName>
</protein>
<organism evidence="2 3">
    <name type="scientific">Zostera marina</name>
    <name type="common">Eelgrass</name>
    <dbReference type="NCBI Taxonomy" id="29655"/>
    <lineage>
        <taxon>Eukaryota</taxon>
        <taxon>Viridiplantae</taxon>
        <taxon>Streptophyta</taxon>
        <taxon>Embryophyta</taxon>
        <taxon>Tracheophyta</taxon>
        <taxon>Spermatophyta</taxon>
        <taxon>Magnoliopsida</taxon>
        <taxon>Liliopsida</taxon>
        <taxon>Zosteraceae</taxon>
        <taxon>Zostera</taxon>
    </lineage>
</organism>
<sequence length="147" mass="16192">MDHHTATTLSSSAERCSSCESGWTDYLISPGQSTDEMQMVDYTNSYGSGEGYGNTNNMRITKYQQQTDDNDSLMSDASSGPSQHHRKRAHGKNVRNMKGEKEKIRGSSGSSYKIEFNTTAVRKERSVGSKAGSQWKSANNDAASYPM</sequence>
<dbReference type="AlphaFoldDB" id="A0A0K9NWD7"/>
<feature type="compositionally biased region" description="Polar residues" evidence="1">
    <location>
        <begin position="30"/>
        <end position="82"/>
    </location>
</feature>
<feature type="compositionally biased region" description="Basic residues" evidence="1">
    <location>
        <begin position="83"/>
        <end position="95"/>
    </location>
</feature>
<comment type="caution">
    <text evidence="2">The sequence shown here is derived from an EMBL/GenBank/DDBJ whole genome shotgun (WGS) entry which is preliminary data.</text>
</comment>
<evidence type="ECO:0000256" key="1">
    <source>
        <dbReference type="SAM" id="MobiDB-lite"/>
    </source>
</evidence>
<proteinExistence type="predicted"/>
<reference evidence="3" key="1">
    <citation type="journal article" date="2016" name="Nature">
        <title>The genome of the seagrass Zostera marina reveals angiosperm adaptation to the sea.</title>
        <authorList>
            <person name="Olsen J.L."/>
            <person name="Rouze P."/>
            <person name="Verhelst B."/>
            <person name="Lin Y.-C."/>
            <person name="Bayer T."/>
            <person name="Collen J."/>
            <person name="Dattolo E."/>
            <person name="De Paoli E."/>
            <person name="Dittami S."/>
            <person name="Maumus F."/>
            <person name="Michel G."/>
            <person name="Kersting A."/>
            <person name="Lauritano C."/>
            <person name="Lohaus R."/>
            <person name="Toepel M."/>
            <person name="Tonon T."/>
            <person name="Vanneste K."/>
            <person name="Amirebrahimi M."/>
            <person name="Brakel J."/>
            <person name="Bostroem C."/>
            <person name="Chovatia M."/>
            <person name="Grimwood J."/>
            <person name="Jenkins J.W."/>
            <person name="Jueterbock A."/>
            <person name="Mraz A."/>
            <person name="Stam W.T."/>
            <person name="Tice H."/>
            <person name="Bornberg-Bauer E."/>
            <person name="Green P.J."/>
            <person name="Pearson G.A."/>
            <person name="Procaccini G."/>
            <person name="Duarte C.M."/>
            <person name="Schmutz J."/>
            <person name="Reusch T.B.H."/>
            <person name="Van de Peer Y."/>
        </authorList>
    </citation>
    <scope>NUCLEOTIDE SEQUENCE [LARGE SCALE GENOMIC DNA]</scope>
    <source>
        <strain evidence="3">cv. Finnish</strain>
    </source>
</reference>
<name>A0A0K9NWD7_ZOSMR</name>